<evidence type="ECO:0000256" key="1">
    <source>
        <dbReference type="SAM" id="MobiDB-lite"/>
    </source>
</evidence>
<feature type="compositionally biased region" description="Low complexity" evidence="1">
    <location>
        <begin position="84"/>
        <end position="99"/>
    </location>
</feature>
<feature type="compositionally biased region" description="Basic and acidic residues" evidence="1">
    <location>
        <begin position="50"/>
        <end position="70"/>
    </location>
</feature>
<sequence>MVFVQGGPDRKLTVYGARDGAVRWTSDKPSEAPWMEVESGVLLVPASVETRAENDGHGDLRPARVGRGDGRSTPAADSDLEASQGRQAVRVADRAAGAAEGPHLTQSAACRRPQPNAAPMICSTRPGSLPPMCKVFTE</sequence>
<dbReference type="Proteomes" id="UP000271683">
    <property type="component" value="Unassembled WGS sequence"/>
</dbReference>
<evidence type="ECO:0000313" key="3">
    <source>
        <dbReference type="Proteomes" id="UP000271683"/>
    </source>
</evidence>
<evidence type="ECO:0000313" key="2">
    <source>
        <dbReference type="EMBL" id="ROP28013.1"/>
    </source>
</evidence>
<feature type="region of interest" description="Disordered" evidence="1">
    <location>
        <begin position="47"/>
        <end position="123"/>
    </location>
</feature>
<organism evidence="2 3">
    <name type="scientific">Couchioplanes caeruleus</name>
    <dbReference type="NCBI Taxonomy" id="56438"/>
    <lineage>
        <taxon>Bacteria</taxon>
        <taxon>Bacillati</taxon>
        <taxon>Actinomycetota</taxon>
        <taxon>Actinomycetes</taxon>
        <taxon>Micromonosporales</taxon>
        <taxon>Micromonosporaceae</taxon>
        <taxon>Couchioplanes</taxon>
    </lineage>
</organism>
<comment type="caution">
    <text evidence="2">The sequence shown here is derived from an EMBL/GenBank/DDBJ whole genome shotgun (WGS) entry which is preliminary data.</text>
</comment>
<dbReference type="AlphaFoldDB" id="A0A3N1GCM3"/>
<accession>A0A3N1GCM3</accession>
<dbReference type="EMBL" id="RJKL01000001">
    <property type="protein sequence ID" value="ROP28013.1"/>
    <property type="molecule type" value="Genomic_DNA"/>
</dbReference>
<proteinExistence type="predicted"/>
<protein>
    <submittedName>
        <fullName evidence="2">Uncharacterized protein</fullName>
    </submittedName>
</protein>
<reference evidence="2 3" key="1">
    <citation type="submission" date="2018-11" db="EMBL/GenBank/DDBJ databases">
        <title>Sequencing the genomes of 1000 actinobacteria strains.</title>
        <authorList>
            <person name="Klenk H.-P."/>
        </authorList>
    </citation>
    <scope>NUCLEOTIDE SEQUENCE [LARGE SCALE GENOMIC DNA]</scope>
    <source>
        <strain evidence="2 3">DSM 43634</strain>
    </source>
</reference>
<name>A0A3N1GCM3_9ACTN</name>
<gene>
    <name evidence="2" type="ORF">EDD30_0718</name>
</gene>